<dbReference type="AlphaFoldDB" id="A0A449BI73"/>
<reference evidence="5 6" key="1">
    <citation type="submission" date="2019-01" db="EMBL/GenBank/DDBJ databases">
        <authorList>
            <consortium name="Pathogen Informatics"/>
        </authorList>
    </citation>
    <scope>NUCLEOTIDE SEQUENCE [LARGE SCALE GENOMIC DNA]</scope>
    <source>
        <strain evidence="5 6">NCTC10172</strain>
    </source>
</reference>
<dbReference type="InterPro" id="IPR001764">
    <property type="entry name" value="Glyco_hydro_3_N"/>
</dbReference>
<evidence type="ECO:0000313" key="6">
    <source>
        <dbReference type="Proteomes" id="UP000290909"/>
    </source>
</evidence>
<feature type="domain" description="Glycoside hydrolase family 3 N-terminal" evidence="4">
    <location>
        <begin position="11"/>
        <end position="332"/>
    </location>
</feature>
<organism evidence="5 6">
    <name type="scientific">Acholeplasma hippikon</name>
    <dbReference type="NCBI Taxonomy" id="264636"/>
    <lineage>
        <taxon>Bacteria</taxon>
        <taxon>Bacillati</taxon>
        <taxon>Mycoplasmatota</taxon>
        <taxon>Mollicutes</taxon>
        <taxon>Acholeplasmatales</taxon>
        <taxon>Acholeplasmataceae</taxon>
        <taxon>Acholeplasma</taxon>
    </lineage>
</organism>
<keyword evidence="6" id="KW-1185">Reference proteome</keyword>
<accession>A0A449BI73</accession>
<dbReference type="PRINTS" id="PR00133">
    <property type="entry name" value="GLHYDRLASE3"/>
</dbReference>
<dbReference type="GO" id="GO:0009254">
    <property type="term" value="P:peptidoglycan turnover"/>
    <property type="evidence" value="ECO:0007669"/>
    <property type="project" value="TreeGrafter"/>
</dbReference>
<dbReference type="Proteomes" id="UP000290909">
    <property type="component" value="Chromosome"/>
</dbReference>
<dbReference type="EMBL" id="LR215050">
    <property type="protein sequence ID" value="VEU82113.1"/>
    <property type="molecule type" value="Genomic_DNA"/>
</dbReference>
<evidence type="ECO:0000259" key="4">
    <source>
        <dbReference type="Pfam" id="PF00933"/>
    </source>
</evidence>
<comment type="similarity">
    <text evidence="1">Belongs to the glycosyl hydrolase 3 family.</text>
</comment>
<gene>
    <name evidence="5" type="primary">ybbD_1</name>
    <name evidence="5" type="ORF">NCTC10172_00119</name>
</gene>
<dbReference type="PANTHER" id="PTHR30480">
    <property type="entry name" value="BETA-HEXOSAMINIDASE-RELATED"/>
    <property type="match status" value="1"/>
</dbReference>
<name>A0A449BI73_9MOLU</name>
<dbReference type="PANTHER" id="PTHR30480:SF16">
    <property type="entry name" value="GLYCOSIDE HYDROLASE FAMILY 3 DOMAIN PROTEIN"/>
    <property type="match status" value="1"/>
</dbReference>
<protein>
    <submittedName>
        <fullName evidence="5">Beta-hexosaminidase</fullName>
    </submittedName>
</protein>
<dbReference type="InterPro" id="IPR036962">
    <property type="entry name" value="Glyco_hydro_3_N_sf"/>
</dbReference>
<proteinExistence type="inferred from homology"/>
<keyword evidence="3" id="KW-0326">Glycosidase</keyword>
<evidence type="ECO:0000256" key="3">
    <source>
        <dbReference type="ARBA" id="ARBA00023295"/>
    </source>
</evidence>
<dbReference type="Gene3D" id="3.20.20.300">
    <property type="entry name" value="Glycoside hydrolase, family 3, N-terminal domain"/>
    <property type="match status" value="1"/>
</dbReference>
<keyword evidence="2" id="KW-0378">Hydrolase</keyword>
<dbReference type="KEGG" id="ahk:NCTC10172_00119"/>
<dbReference type="GO" id="GO:0005975">
    <property type="term" value="P:carbohydrate metabolic process"/>
    <property type="evidence" value="ECO:0007669"/>
    <property type="project" value="InterPro"/>
</dbReference>
<dbReference type="InterPro" id="IPR050226">
    <property type="entry name" value="NagZ_Beta-hexosaminidase"/>
</dbReference>
<dbReference type="NCBIfam" id="NF003740">
    <property type="entry name" value="PRK05337.1"/>
    <property type="match status" value="1"/>
</dbReference>
<dbReference type="Pfam" id="PF00933">
    <property type="entry name" value="Glyco_hydro_3"/>
    <property type="match status" value="1"/>
</dbReference>
<dbReference type="STRING" id="1408416.GCA_000702765_00674"/>
<dbReference type="SUPFAM" id="SSF51445">
    <property type="entry name" value="(Trans)glycosidases"/>
    <property type="match status" value="1"/>
</dbReference>
<dbReference type="Gene3D" id="3.40.50.1700">
    <property type="entry name" value="Glycoside hydrolase family 3 C-terminal domain"/>
    <property type="match status" value="1"/>
</dbReference>
<evidence type="ECO:0000256" key="2">
    <source>
        <dbReference type="ARBA" id="ARBA00022801"/>
    </source>
</evidence>
<dbReference type="InterPro" id="IPR036881">
    <property type="entry name" value="Glyco_hydro_3_C_sf"/>
</dbReference>
<dbReference type="InterPro" id="IPR017853">
    <property type="entry name" value="GH"/>
</dbReference>
<evidence type="ECO:0000256" key="1">
    <source>
        <dbReference type="ARBA" id="ARBA00005336"/>
    </source>
</evidence>
<dbReference type="GO" id="GO:0004553">
    <property type="term" value="F:hydrolase activity, hydrolyzing O-glycosyl compounds"/>
    <property type="evidence" value="ECO:0007669"/>
    <property type="project" value="InterPro"/>
</dbReference>
<dbReference type="RefSeq" id="WP_035368965.1">
    <property type="nucleotide sequence ID" value="NZ_LR215050.1"/>
</dbReference>
<evidence type="ECO:0000313" key="5">
    <source>
        <dbReference type="EMBL" id="VEU82113.1"/>
    </source>
</evidence>
<sequence length="524" mass="58593">MFNYDINQMSIDDKIGQLCMFGFDGLTVNDDIIDLIKKYRLGNIILFARNVQSAEQLFNLNKNLQKLALSSIGIPLFISIDQEGGMVTRIFNGSTFFPGAMTISATNEVKNAYKLGQIMGEELNALGINMNLAPVMDVNNNPKNPVIGVRSFSDNPDVVAAYSTAFALGLQEYNVVATAKHFPGHGDTNIDSHLGLPVIKHDLERLKEVEFKPFIHAINHGIKGVMSSHINFPNLTQDEHPATLSKSIMTDLLRDSFGFKGLIVSDGMGMKGVVDKYTTEEACVRAINAGVNLVCVCHSHQPRIETIEHIKQAVLDGRITMETLDNHVKLILEHKKELIHLDLEQSYESIIPIVDNKKHQQFSYQVVEDALTLIKGNPIKLSDKALYLGILPAVLNIADDALGNTKLIGPVKEIKNLDVNIVELNPTSEEIQSYVQLAKNYNQVIFTTYNGNNHEGQINLINELAKLDNDLHVISLRNPYDLYYTKQIKNYVCLYEYTPNSIQVLKKYLKGEITPKGIVPIRYE</sequence>